<name>A0ABR1QVG8_9PEZI</name>
<proteinExistence type="predicted"/>
<dbReference type="EMBL" id="JAQQWE010000001">
    <property type="protein sequence ID" value="KAK7966316.1"/>
    <property type="molecule type" value="Genomic_DNA"/>
</dbReference>
<evidence type="ECO:0000313" key="1">
    <source>
        <dbReference type="EMBL" id="KAK7966316.1"/>
    </source>
</evidence>
<accession>A0ABR1QVG8</accession>
<comment type="caution">
    <text evidence="1">The sequence shown here is derived from an EMBL/GenBank/DDBJ whole genome shotgun (WGS) entry which is preliminary data.</text>
</comment>
<dbReference type="Proteomes" id="UP001391051">
    <property type="component" value="Unassembled WGS sequence"/>
</dbReference>
<reference evidence="1 2" key="1">
    <citation type="submission" date="2023-01" db="EMBL/GenBank/DDBJ databases">
        <title>Analysis of 21 Apiospora genomes using comparative genomics revels a genus with tremendous synthesis potential of carbohydrate active enzymes and secondary metabolites.</title>
        <authorList>
            <person name="Sorensen T."/>
        </authorList>
    </citation>
    <scope>NUCLEOTIDE SEQUENCE [LARGE SCALE GENOMIC DNA]</scope>
    <source>
        <strain evidence="1 2">CBS 24483</strain>
    </source>
</reference>
<keyword evidence="2" id="KW-1185">Reference proteome</keyword>
<organism evidence="1 2">
    <name type="scientific">Apiospora aurea</name>
    <dbReference type="NCBI Taxonomy" id="335848"/>
    <lineage>
        <taxon>Eukaryota</taxon>
        <taxon>Fungi</taxon>
        <taxon>Dikarya</taxon>
        <taxon>Ascomycota</taxon>
        <taxon>Pezizomycotina</taxon>
        <taxon>Sordariomycetes</taxon>
        <taxon>Xylariomycetidae</taxon>
        <taxon>Amphisphaeriales</taxon>
        <taxon>Apiosporaceae</taxon>
        <taxon>Apiospora</taxon>
    </lineage>
</organism>
<gene>
    <name evidence="1" type="ORF">PG986_000593</name>
</gene>
<dbReference type="GeneID" id="92069877"/>
<protein>
    <submittedName>
        <fullName evidence="1">Uncharacterized protein</fullName>
    </submittedName>
</protein>
<evidence type="ECO:0000313" key="2">
    <source>
        <dbReference type="Proteomes" id="UP001391051"/>
    </source>
</evidence>
<sequence length="136" mass="14569">MVLTPTTSSSSQLTQDTISNITPSHLFPVHVNTPQPQPSIGLARPFLAAPPSLAQPPAPSPLAASPLAALFGPECHCPSPNAPHHKSPCPDQHSPSRTLAFSPSLHLAYRYSERTTSSLHATTYTPKLAYHNITRH</sequence>
<dbReference type="RefSeq" id="XP_066705708.1">
    <property type="nucleotide sequence ID" value="XM_066836815.1"/>
</dbReference>